<evidence type="ECO:0000313" key="14">
    <source>
        <dbReference type="Proteomes" id="UP000695007"/>
    </source>
</evidence>
<name>A0AAJ6YKG8_9HYME</name>
<evidence type="ECO:0000256" key="3">
    <source>
        <dbReference type="ARBA" id="ARBA00012700"/>
    </source>
</evidence>
<dbReference type="InterPro" id="IPR002088">
    <property type="entry name" value="Prenyl_trans_a"/>
</dbReference>
<evidence type="ECO:0000256" key="13">
    <source>
        <dbReference type="ARBA" id="ARBA00043219"/>
    </source>
</evidence>
<evidence type="ECO:0000256" key="9">
    <source>
        <dbReference type="ARBA" id="ARBA00040965"/>
    </source>
</evidence>
<dbReference type="Gene3D" id="1.25.40.120">
    <property type="entry name" value="Protein prenylyltransferase"/>
    <property type="match status" value="1"/>
</dbReference>
<dbReference type="GO" id="GO:0005953">
    <property type="term" value="C:CAAX-protein geranylgeranyltransferase complex"/>
    <property type="evidence" value="ECO:0007669"/>
    <property type="project" value="TreeGrafter"/>
</dbReference>
<dbReference type="GeneID" id="105363667"/>
<dbReference type="Pfam" id="PF01239">
    <property type="entry name" value="PPTA"/>
    <property type="match status" value="5"/>
</dbReference>
<dbReference type="PANTHER" id="PTHR11129:SF1">
    <property type="entry name" value="PROTEIN FARNESYLTRANSFERASE_GERANYLGERANYLTRANSFERASE TYPE-1 SUBUNIT ALPHA"/>
    <property type="match status" value="1"/>
</dbReference>
<keyword evidence="5" id="KW-0637">Prenyltransferase</keyword>
<evidence type="ECO:0000256" key="4">
    <source>
        <dbReference type="ARBA" id="ARBA00012702"/>
    </source>
</evidence>
<reference evidence="15" key="1">
    <citation type="submission" date="2025-08" db="UniProtKB">
        <authorList>
            <consortium name="RefSeq"/>
        </authorList>
    </citation>
    <scope>IDENTIFICATION</scope>
</reference>
<gene>
    <name evidence="15" type="primary">LOC105363667</name>
</gene>
<accession>A0AAJ6YKG8</accession>
<dbReference type="RefSeq" id="XP_011499719.1">
    <property type="nucleotide sequence ID" value="XM_011501417.1"/>
</dbReference>
<organism evidence="14 15">
    <name type="scientific">Ceratosolen solmsi marchali</name>
    <dbReference type="NCBI Taxonomy" id="326594"/>
    <lineage>
        <taxon>Eukaryota</taxon>
        <taxon>Metazoa</taxon>
        <taxon>Ecdysozoa</taxon>
        <taxon>Arthropoda</taxon>
        <taxon>Hexapoda</taxon>
        <taxon>Insecta</taxon>
        <taxon>Pterygota</taxon>
        <taxon>Neoptera</taxon>
        <taxon>Endopterygota</taxon>
        <taxon>Hymenoptera</taxon>
        <taxon>Apocrita</taxon>
        <taxon>Proctotrupomorpha</taxon>
        <taxon>Chalcidoidea</taxon>
        <taxon>Agaonidae</taxon>
        <taxon>Agaoninae</taxon>
        <taxon>Ceratosolen</taxon>
    </lineage>
</organism>
<keyword evidence="7" id="KW-0677">Repeat</keyword>
<keyword evidence="6" id="KW-0808">Transferase</keyword>
<comment type="cofactor">
    <cofactor evidence="1">
        <name>Mg(2+)</name>
        <dbReference type="ChEBI" id="CHEBI:18420"/>
    </cofactor>
</comment>
<dbReference type="GO" id="GO:0004660">
    <property type="term" value="F:protein farnesyltransferase activity"/>
    <property type="evidence" value="ECO:0007669"/>
    <property type="project" value="UniProtKB-EC"/>
</dbReference>
<sequence>MSDKEDLRPDEEANRDEILQPWVPYSQREQWRDVVPIEQDDGPNPIVVIAYSEKFTETHNYFRAILKSKEKSERALNLTADCIWLNVGNYTVWQYRREILKELGIDLKDELKFIQVVIKCNLKNYQVWHHRKVIVEWMQDPSAELEFTSTILKRDAKNYHAWQYRQWVISTFNLFKNELEYTDDLISEDVCNNSGWNQRYFVLNNTTKFEPEIIDREVDFTLKKISQIPGNESAWNYLRGILMHDKNGGLAFNKKVLEKCKVLYNLGYRTNHLLACIIDICQERHSTNEPTESLFHILQAFELCKDLAEKYDKIRKRYWQYISQQLAQKFNDVL</sequence>
<evidence type="ECO:0000313" key="15">
    <source>
        <dbReference type="RefSeq" id="XP_011499719.1"/>
    </source>
</evidence>
<evidence type="ECO:0000256" key="2">
    <source>
        <dbReference type="ARBA" id="ARBA00006734"/>
    </source>
</evidence>
<dbReference type="CTD" id="2339"/>
<dbReference type="GO" id="GO:0004662">
    <property type="term" value="F:CAAX-protein geranylgeranyltransferase activity"/>
    <property type="evidence" value="ECO:0007669"/>
    <property type="project" value="UniProtKB-EC"/>
</dbReference>
<evidence type="ECO:0000256" key="10">
    <source>
        <dbReference type="ARBA" id="ARBA00041392"/>
    </source>
</evidence>
<dbReference type="KEGG" id="csol:105363667"/>
<evidence type="ECO:0000256" key="8">
    <source>
        <dbReference type="ARBA" id="ARBA00022842"/>
    </source>
</evidence>
<keyword evidence="8" id="KW-0460">Magnesium</keyword>
<keyword evidence="14" id="KW-1185">Reference proteome</keyword>
<evidence type="ECO:0000256" key="7">
    <source>
        <dbReference type="ARBA" id="ARBA00022737"/>
    </source>
</evidence>
<dbReference type="SUPFAM" id="SSF48439">
    <property type="entry name" value="Protein prenylyltransferase"/>
    <property type="match status" value="1"/>
</dbReference>
<evidence type="ECO:0000256" key="11">
    <source>
        <dbReference type="ARBA" id="ARBA00042436"/>
    </source>
</evidence>
<proteinExistence type="inferred from homology"/>
<dbReference type="EC" id="2.5.1.59" evidence="3"/>
<dbReference type="PANTHER" id="PTHR11129">
    <property type="entry name" value="PROTEIN FARNESYLTRANSFERASE ALPHA SUBUNIT/RAB GERANYLGERANYL TRANSFERASE ALPHA SUBUNIT"/>
    <property type="match status" value="1"/>
</dbReference>
<dbReference type="Proteomes" id="UP000695007">
    <property type="component" value="Unplaced"/>
</dbReference>
<evidence type="ECO:0000256" key="1">
    <source>
        <dbReference type="ARBA" id="ARBA00001946"/>
    </source>
</evidence>
<comment type="similarity">
    <text evidence="2">Belongs to the protein prenyltransferase subunit alpha family.</text>
</comment>
<dbReference type="PROSITE" id="PS51147">
    <property type="entry name" value="PFTA"/>
    <property type="match status" value="5"/>
</dbReference>
<evidence type="ECO:0000256" key="6">
    <source>
        <dbReference type="ARBA" id="ARBA00022679"/>
    </source>
</evidence>
<dbReference type="AlphaFoldDB" id="A0AAJ6YKG8"/>
<dbReference type="EC" id="2.5.1.58" evidence="4"/>
<evidence type="ECO:0000256" key="12">
    <source>
        <dbReference type="ARBA" id="ARBA00043086"/>
    </source>
</evidence>
<evidence type="ECO:0000256" key="5">
    <source>
        <dbReference type="ARBA" id="ARBA00022602"/>
    </source>
</evidence>
<protein>
    <recommendedName>
        <fullName evidence="9">Protein farnesyltransferase/geranylgeranyltransferase type-1 subunit alpha</fullName>
        <ecNumber evidence="4">2.5.1.58</ecNumber>
        <ecNumber evidence="3">2.5.1.59</ecNumber>
    </recommendedName>
    <alternativeName>
        <fullName evidence="12">CAAX farnesyltransferase subunit alpha</fullName>
    </alternativeName>
    <alternativeName>
        <fullName evidence="11">FTase-alpha</fullName>
    </alternativeName>
    <alternativeName>
        <fullName evidence="10">Ras proteins prenyltransferase subunit alpha</fullName>
    </alternativeName>
    <alternativeName>
        <fullName evidence="13">Type I protein geranyl-geranyltransferase subunit alpha</fullName>
    </alternativeName>
</protein>
<dbReference type="GO" id="GO:0005965">
    <property type="term" value="C:protein farnesyltransferase complex"/>
    <property type="evidence" value="ECO:0007669"/>
    <property type="project" value="TreeGrafter"/>
</dbReference>